<evidence type="ECO:0000256" key="7">
    <source>
        <dbReference type="ARBA" id="ARBA00023136"/>
    </source>
</evidence>
<dbReference type="InterPro" id="IPR018461">
    <property type="entry name" value="Na/H_Antiport_NhaC-like_C"/>
</dbReference>
<feature type="transmembrane region" description="Helical" evidence="9">
    <location>
        <begin position="12"/>
        <end position="34"/>
    </location>
</feature>
<evidence type="ECO:0000313" key="12">
    <source>
        <dbReference type="Proteomes" id="UP001623591"/>
    </source>
</evidence>
<feature type="transmembrane region" description="Helical" evidence="9">
    <location>
        <begin position="429"/>
        <end position="451"/>
    </location>
</feature>
<comment type="similarity">
    <text evidence="8">Belongs to the NhaC Na(+)/H(+) (TC 2.A.35) antiporter family.</text>
</comment>
<accession>A0ABW8T5V1</accession>
<comment type="caution">
    <text evidence="11">The sequence shown here is derived from an EMBL/GenBank/DDBJ whole genome shotgun (WGS) entry which is preliminary data.</text>
</comment>
<keyword evidence="6 9" id="KW-1133">Transmembrane helix</keyword>
<keyword evidence="2" id="KW-0813">Transport</keyword>
<dbReference type="Pfam" id="PF03553">
    <property type="entry name" value="Na_H_antiporter"/>
    <property type="match status" value="1"/>
</dbReference>
<keyword evidence="12" id="KW-1185">Reference proteome</keyword>
<feature type="domain" description="Na+/H+ antiporter NhaC-like C-terminal" evidence="10">
    <location>
        <begin position="187"/>
        <end position="446"/>
    </location>
</feature>
<evidence type="ECO:0000256" key="4">
    <source>
        <dbReference type="ARBA" id="ARBA00022475"/>
    </source>
</evidence>
<feature type="transmembrane region" description="Helical" evidence="9">
    <location>
        <begin position="254"/>
        <end position="272"/>
    </location>
</feature>
<dbReference type="PANTHER" id="PTHR33451">
    <property type="entry name" value="MALATE-2H(+)/NA(+)-LACTATE ANTIPORTER"/>
    <property type="match status" value="1"/>
</dbReference>
<evidence type="ECO:0000259" key="10">
    <source>
        <dbReference type="Pfam" id="PF03553"/>
    </source>
</evidence>
<dbReference type="PANTHER" id="PTHR33451:SF3">
    <property type="entry name" value="MALATE-2H(+)_NA(+)-LACTATE ANTIPORTER"/>
    <property type="match status" value="1"/>
</dbReference>
<evidence type="ECO:0000256" key="3">
    <source>
        <dbReference type="ARBA" id="ARBA00022449"/>
    </source>
</evidence>
<sequence>MKENKVSDRNIYIILILTLISIISCIIFKIFLFYGFLASIAVTSLILIKSGFSIIEILKMIKKGNAECASLFILVALIGAMISIWMTSGVVPTMLFYGLKYMQGTNFLFAAFILTSIVAIFMGTAIGTVSSVGIALLGLSRVFGIPDYILMGAIVSGAFVADKISPISSLFNLTLETVQVGSKKTLLSMLKTFLPTYFLTALIYYFLGKKYTAVLVNSNIDNFTTAISRSFVISPFVLLLPLGIIIMSFLGVRMVKAVAFTLAIGIAVSIGLQKGNFYAVMTAVFSGYKAATDSAVLNTVLVSGGVRSMLDILLIMAGAIGLSSIFQESGLILPLINRLTGSIKTKEGLIIKTGLISSIMTLISDETIGIILPGKLLSYKYSELGIENTTLARTIADTGTIISPLIPWNVNSIFIVITTGIPTLAYGPYSLLCYLSPLITVIFAYMSRLFIRKQVEELESSRI</sequence>
<evidence type="ECO:0000256" key="1">
    <source>
        <dbReference type="ARBA" id="ARBA00004651"/>
    </source>
</evidence>
<proteinExistence type="inferred from homology"/>
<feature type="transmembrane region" description="Helical" evidence="9">
    <location>
        <begin position="40"/>
        <end position="58"/>
    </location>
</feature>
<protein>
    <submittedName>
        <fullName evidence="11">Na+/H+ antiporter NhaC family protein</fullName>
    </submittedName>
</protein>
<keyword evidence="4" id="KW-1003">Cell membrane</keyword>
<organism evidence="11 12">
    <name type="scientific">Candidatus Clostridium stratigraminis</name>
    <dbReference type="NCBI Taxonomy" id="3381661"/>
    <lineage>
        <taxon>Bacteria</taxon>
        <taxon>Bacillati</taxon>
        <taxon>Bacillota</taxon>
        <taxon>Clostridia</taxon>
        <taxon>Eubacteriales</taxon>
        <taxon>Clostridiaceae</taxon>
        <taxon>Clostridium</taxon>
    </lineage>
</organism>
<evidence type="ECO:0000256" key="2">
    <source>
        <dbReference type="ARBA" id="ARBA00022448"/>
    </source>
</evidence>
<gene>
    <name evidence="11" type="ORF">ACJDUG_09990</name>
</gene>
<comment type="subcellular location">
    <subcellularLocation>
        <location evidence="1">Cell membrane</location>
        <topology evidence="1">Multi-pass membrane protein</topology>
    </subcellularLocation>
</comment>
<dbReference type="Proteomes" id="UP001623591">
    <property type="component" value="Unassembled WGS sequence"/>
</dbReference>
<evidence type="ECO:0000256" key="9">
    <source>
        <dbReference type="SAM" id="Phobius"/>
    </source>
</evidence>
<feature type="transmembrane region" description="Helical" evidence="9">
    <location>
        <begin position="70"/>
        <end position="87"/>
    </location>
</feature>
<reference evidence="11 12" key="1">
    <citation type="submission" date="2024-11" db="EMBL/GenBank/DDBJ databases">
        <authorList>
            <person name="Heng Y.C."/>
            <person name="Lim A.C.H."/>
            <person name="Lee J.K.Y."/>
            <person name="Kittelmann S."/>
        </authorList>
    </citation>
    <scope>NUCLEOTIDE SEQUENCE [LARGE SCALE GENOMIC DNA]</scope>
    <source>
        <strain evidence="11 12">WILCCON 0185</strain>
    </source>
</reference>
<dbReference type="PROSITE" id="PS51257">
    <property type="entry name" value="PROKAR_LIPOPROTEIN"/>
    <property type="match status" value="1"/>
</dbReference>
<feature type="transmembrane region" description="Helical" evidence="9">
    <location>
        <begin position="227"/>
        <end position="247"/>
    </location>
</feature>
<dbReference type="RefSeq" id="WP_406769758.1">
    <property type="nucleotide sequence ID" value="NZ_JBJHZZ010000005.1"/>
</dbReference>
<dbReference type="EMBL" id="JBJHZZ010000005">
    <property type="protein sequence ID" value="MFL0247305.1"/>
    <property type="molecule type" value="Genomic_DNA"/>
</dbReference>
<feature type="transmembrane region" description="Helical" evidence="9">
    <location>
        <begin position="107"/>
        <end position="139"/>
    </location>
</feature>
<keyword evidence="5 9" id="KW-0812">Transmembrane</keyword>
<evidence type="ECO:0000256" key="8">
    <source>
        <dbReference type="ARBA" id="ARBA00038435"/>
    </source>
</evidence>
<keyword evidence="7 9" id="KW-0472">Membrane</keyword>
<evidence type="ECO:0000256" key="5">
    <source>
        <dbReference type="ARBA" id="ARBA00022692"/>
    </source>
</evidence>
<dbReference type="InterPro" id="IPR052180">
    <property type="entry name" value="NhaC_Na-H+_Antiporter"/>
</dbReference>
<evidence type="ECO:0000313" key="11">
    <source>
        <dbReference type="EMBL" id="MFL0247305.1"/>
    </source>
</evidence>
<name>A0ABW8T5V1_9CLOT</name>
<keyword evidence="3" id="KW-0050">Antiport</keyword>
<feature type="transmembrane region" description="Helical" evidence="9">
    <location>
        <begin position="189"/>
        <end position="207"/>
    </location>
</feature>
<evidence type="ECO:0000256" key="6">
    <source>
        <dbReference type="ARBA" id="ARBA00022989"/>
    </source>
</evidence>